<feature type="transmembrane region" description="Helical" evidence="6">
    <location>
        <begin position="363"/>
        <end position="380"/>
    </location>
</feature>
<evidence type="ECO:0000256" key="6">
    <source>
        <dbReference type="HAMAP-Rule" id="MF_01844"/>
    </source>
</evidence>
<dbReference type="HAMAP" id="MF_01844">
    <property type="entry name" value="NhaA"/>
    <property type="match status" value="1"/>
</dbReference>
<keyword evidence="6" id="KW-0739">Sodium transport</keyword>
<keyword evidence="5 6" id="KW-0472">Membrane</keyword>
<dbReference type="GO" id="GO:0015385">
    <property type="term" value="F:sodium:proton antiporter activity"/>
    <property type="evidence" value="ECO:0007669"/>
    <property type="project" value="UniProtKB-UniRule"/>
</dbReference>
<dbReference type="STRING" id="443144.GM21_3135"/>
<comment type="similarity">
    <text evidence="6">Belongs to the NhaA Na(+)/H(+) (TC 2.A.33) antiporter family.</text>
</comment>
<evidence type="ECO:0000256" key="1">
    <source>
        <dbReference type="ARBA" id="ARBA00004429"/>
    </source>
</evidence>
<feature type="transmembrane region" description="Helical" evidence="6">
    <location>
        <begin position="28"/>
        <end position="50"/>
    </location>
</feature>
<dbReference type="Gene3D" id="1.20.1530.10">
    <property type="entry name" value="Na+/H+ antiporter like domain"/>
    <property type="match status" value="1"/>
</dbReference>
<evidence type="ECO:0000256" key="5">
    <source>
        <dbReference type="ARBA" id="ARBA00023136"/>
    </source>
</evidence>
<feature type="transmembrane region" description="Helical" evidence="6">
    <location>
        <begin position="261"/>
        <end position="283"/>
    </location>
</feature>
<sequence length="398" mass="42700">MVTELKKTTKDVVNLFAEFSSNEKASGVILIICTVAAIVTANSSFGSNYLEFWHTQVLNHSLQHWINDGLMAIFFLLIGLEIERELYIGELSDPKNASLPIVAAIGGMAIPALLHFLFNHGTATVDGAGIPMATDIAFALGILALLGSRIPISLKVFLTALAIIDDLGAIVVIALFYVSDFSLLHFASALGIFSLLLVLNRLNVKRLSIYLALGAVMWYFMLMSGVHATIAGVLLAFAIPFRNLGDHSPSYRLQHFLHKPVAFVVMPLFALANTGIALGGNWLEGLVTANSLGILAGLLVGKPLGIVLFSFVAVRLGWSRLPAEVCWRQMAGTGFLGGIGFTMSIFITLLAFGDPEIIDVSKLSILLASVLAGTIGYLILRKQGTQGLEMNRSEPGDS</sequence>
<evidence type="ECO:0000313" key="7">
    <source>
        <dbReference type="EMBL" id="ACT19162.1"/>
    </source>
</evidence>
<comment type="subcellular location">
    <subcellularLocation>
        <location evidence="1">Cell inner membrane</location>
        <topology evidence="1">Multi-pass membrane protein</topology>
    </subcellularLocation>
    <subcellularLocation>
        <location evidence="6">Cell membrane</location>
        <topology evidence="6">Multi-pass membrane protein</topology>
    </subcellularLocation>
</comment>
<reference evidence="7" key="1">
    <citation type="submission" date="2009-07" db="EMBL/GenBank/DDBJ databases">
        <title>Complete sequence of Geobacter sp. M21.</title>
        <authorList>
            <consortium name="US DOE Joint Genome Institute"/>
            <person name="Lucas S."/>
            <person name="Copeland A."/>
            <person name="Lapidus A."/>
            <person name="Glavina del Rio T."/>
            <person name="Dalin E."/>
            <person name="Tice H."/>
            <person name="Bruce D."/>
            <person name="Goodwin L."/>
            <person name="Pitluck S."/>
            <person name="Saunders E."/>
            <person name="Brettin T."/>
            <person name="Detter J.C."/>
            <person name="Han C."/>
            <person name="Larimer F."/>
            <person name="Land M."/>
            <person name="Hauser L."/>
            <person name="Kyrpides N."/>
            <person name="Ovchinnikova G."/>
            <person name="Lovley D."/>
        </authorList>
    </citation>
    <scope>NUCLEOTIDE SEQUENCE [LARGE SCALE GENOMIC DNA]</scope>
    <source>
        <strain evidence="7">M21</strain>
    </source>
</reference>
<dbReference type="GO" id="GO:0005886">
    <property type="term" value="C:plasma membrane"/>
    <property type="evidence" value="ECO:0007669"/>
    <property type="project" value="UniProtKB-SubCell"/>
</dbReference>
<dbReference type="Pfam" id="PF06965">
    <property type="entry name" value="Na_H_antiport_1"/>
    <property type="match status" value="1"/>
</dbReference>
<evidence type="ECO:0000256" key="2">
    <source>
        <dbReference type="ARBA" id="ARBA00022475"/>
    </source>
</evidence>
<feature type="transmembrane region" description="Helical" evidence="6">
    <location>
        <begin position="62"/>
        <end position="80"/>
    </location>
</feature>
<evidence type="ECO:0000256" key="3">
    <source>
        <dbReference type="ARBA" id="ARBA00022692"/>
    </source>
</evidence>
<feature type="transmembrane region" description="Helical" evidence="6">
    <location>
        <begin position="183"/>
        <end position="204"/>
    </location>
</feature>
<organism evidence="7">
    <name type="scientific">Geobacter sp. (strain M21)</name>
    <dbReference type="NCBI Taxonomy" id="443144"/>
    <lineage>
        <taxon>Bacteria</taxon>
        <taxon>Pseudomonadati</taxon>
        <taxon>Thermodesulfobacteriota</taxon>
        <taxon>Desulfuromonadia</taxon>
        <taxon>Geobacterales</taxon>
        <taxon>Geobacteraceae</taxon>
        <taxon>Geobacter</taxon>
    </lineage>
</organism>
<dbReference type="eggNOG" id="COG3004">
    <property type="taxonomic scope" value="Bacteria"/>
</dbReference>
<feature type="transmembrane region" description="Helical" evidence="6">
    <location>
        <begin position="330"/>
        <end position="351"/>
    </location>
</feature>
<evidence type="ECO:0000256" key="4">
    <source>
        <dbReference type="ARBA" id="ARBA00022989"/>
    </source>
</evidence>
<accession>C6E3H0</accession>
<dbReference type="PANTHER" id="PTHR30341">
    <property type="entry name" value="SODIUM ION/PROTON ANTIPORTER NHAA-RELATED"/>
    <property type="match status" value="1"/>
</dbReference>
<keyword evidence="6" id="KW-0813">Transport</keyword>
<dbReference type="NCBIfam" id="TIGR00773">
    <property type="entry name" value="NhaA"/>
    <property type="match status" value="1"/>
</dbReference>
<dbReference type="GO" id="GO:0006885">
    <property type="term" value="P:regulation of pH"/>
    <property type="evidence" value="ECO:0007669"/>
    <property type="project" value="UniProtKB-UniRule"/>
</dbReference>
<dbReference type="AlphaFoldDB" id="C6E3H0"/>
<keyword evidence="6" id="KW-0915">Sodium</keyword>
<dbReference type="NCBIfam" id="NF007111">
    <property type="entry name" value="PRK09560.1"/>
    <property type="match status" value="1"/>
</dbReference>
<comment type="catalytic activity">
    <reaction evidence="6">
        <text>Na(+)(in) + 2 H(+)(out) = Na(+)(out) + 2 H(+)(in)</text>
        <dbReference type="Rhea" id="RHEA:29251"/>
        <dbReference type="ChEBI" id="CHEBI:15378"/>
        <dbReference type="ChEBI" id="CHEBI:29101"/>
    </reaction>
</comment>
<keyword evidence="3 6" id="KW-0812">Transmembrane</keyword>
<dbReference type="KEGG" id="gem:GM21_3135"/>
<feature type="transmembrane region" description="Helical" evidence="6">
    <location>
        <begin position="101"/>
        <end position="118"/>
    </location>
</feature>
<dbReference type="NCBIfam" id="NF007112">
    <property type="entry name" value="PRK09561.1"/>
    <property type="match status" value="1"/>
</dbReference>
<keyword evidence="4 6" id="KW-1133">Transmembrane helix</keyword>
<feature type="transmembrane region" description="Helical" evidence="6">
    <location>
        <begin position="130"/>
        <end position="147"/>
    </location>
</feature>
<dbReference type="InterPro" id="IPR023171">
    <property type="entry name" value="Na/H_antiporter_dom_sf"/>
</dbReference>
<dbReference type="HOGENOM" id="CLU_015803_1_0_7"/>
<keyword evidence="6" id="KW-0050">Antiport</keyword>
<comment type="function">
    <text evidence="6">Na(+)/H(+) antiporter that extrudes sodium in exchange for external protons.</text>
</comment>
<name>C6E3H0_GEOSM</name>
<feature type="transmembrane region" description="Helical" evidence="6">
    <location>
        <begin position="295"/>
        <end position="318"/>
    </location>
</feature>
<feature type="transmembrane region" description="Helical" evidence="6">
    <location>
        <begin position="216"/>
        <end position="241"/>
    </location>
</feature>
<gene>
    <name evidence="6" type="primary">nhaA</name>
    <name evidence="7" type="ordered locus">GM21_3135</name>
</gene>
<dbReference type="PANTHER" id="PTHR30341:SF0">
    <property type="entry name" value="NA(+)_H(+) ANTIPORTER NHAA"/>
    <property type="match status" value="1"/>
</dbReference>
<dbReference type="InterPro" id="IPR004670">
    <property type="entry name" value="NhaA"/>
</dbReference>
<protein>
    <recommendedName>
        <fullName evidence="6">Na(+)/H(+) antiporter NhaA</fullName>
    </recommendedName>
    <alternativeName>
        <fullName evidence="6">Sodium/proton antiporter NhaA</fullName>
    </alternativeName>
</protein>
<keyword evidence="2 6" id="KW-1003">Cell membrane</keyword>
<dbReference type="EMBL" id="CP001661">
    <property type="protein sequence ID" value="ACT19162.1"/>
    <property type="molecule type" value="Genomic_DNA"/>
</dbReference>
<proteinExistence type="inferred from homology"/>
<feature type="transmembrane region" description="Helical" evidence="6">
    <location>
        <begin position="156"/>
        <end position="177"/>
    </location>
</feature>
<keyword evidence="6" id="KW-0406">Ion transport</keyword>